<keyword evidence="2" id="KW-1185">Reference proteome</keyword>
<reference evidence="1 2" key="1">
    <citation type="submission" date="2024-09" db="EMBL/GenBank/DDBJ databases">
        <authorList>
            <consortium name="All-Russian atlas of soil microorganisms"/>
            <consortium name="as a basis for the search for new antimicrobial producers and enzymes with unique properties"/>
            <person name="Sokolova E.A."/>
            <person name="Voronina E.N."/>
        </authorList>
    </citation>
    <scope>NUCLEOTIDE SEQUENCE [LARGE SCALE GENOMIC DNA]</scope>
    <source>
        <strain evidence="1 2">AF-22b-331.1</strain>
    </source>
</reference>
<proteinExistence type="predicted"/>
<evidence type="ECO:0000313" key="1">
    <source>
        <dbReference type="EMBL" id="MFG6109248.1"/>
    </source>
</evidence>
<dbReference type="Proteomes" id="UP001605261">
    <property type="component" value="Unassembled WGS sequence"/>
</dbReference>
<gene>
    <name evidence="1" type="ORF">ACEU0G_003258</name>
</gene>
<dbReference type="RefSeq" id="WP_259206798.1">
    <property type="nucleotide sequence ID" value="NZ_JBHGCJ010000005.1"/>
</dbReference>
<name>A0ABW7CWA5_9GAMM</name>
<sequence length="101" mass="11046">MPTLKLEAASAKRLVELLSTDDAFRERFVTDTAQAILDTGHVPESDAALHDFVKQCCSNIRLADKDSIAKAQKEIFAMLTSGTGYNVPMLEHGKGAPRTLR</sequence>
<comment type="caution">
    <text evidence="1">The sequence shown here is derived from an EMBL/GenBank/DDBJ whole genome shotgun (WGS) entry which is preliminary data.</text>
</comment>
<protein>
    <submittedName>
        <fullName evidence="1">NHLP-related RiPP peptide</fullName>
    </submittedName>
</protein>
<dbReference type="InterPro" id="IPR030976">
    <property type="entry name" value="Mod_pep_NH_fam"/>
</dbReference>
<evidence type="ECO:0000313" key="2">
    <source>
        <dbReference type="Proteomes" id="UP001605261"/>
    </source>
</evidence>
<dbReference type="EMBL" id="JBHGCJ010000005">
    <property type="protein sequence ID" value="MFG6109248.1"/>
    <property type="molecule type" value="Genomic_DNA"/>
</dbReference>
<accession>A0ABW7CWA5</accession>
<dbReference type="NCBIfam" id="TIGR04509">
    <property type="entry name" value="mod_pep_NH_fam"/>
    <property type="match status" value="1"/>
</dbReference>
<organism evidence="1 2">
    <name type="scientific">Stenotrophomonas nematodicola</name>
    <dbReference type="NCBI Taxonomy" id="2656746"/>
    <lineage>
        <taxon>Bacteria</taxon>
        <taxon>Pseudomonadati</taxon>
        <taxon>Pseudomonadota</taxon>
        <taxon>Gammaproteobacteria</taxon>
        <taxon>Lysobacterales</taxon>
        <taxon>Lysobacteraceae</taxon>
        <taxon>Stenotrophomonas</taxon>
    </lineage>
</organism>